<feature type="transmembrane region" description="Helical" evidence="2">
    <location>
        <begin position="9"/>
        <end position="26"/>
    </location>
</feature>
<keyword evidence="1" id="KW-0560">Oxidoreductase</keyword>
<dbReference type="PANTHER" id="PTHR13847">
    <property type="entry name" value="SARCOSINE DEHYDROGENASE-RELATED"/>
    <property type="match status" value="1"/>
</dbReference>
<evidence type="ECO:0000259" key="3">
    <source>
        <dbReference type="Pfam" id="PF01266"/>
    </source>
</evidence>
<dbReference type="Gene3D" id="3.30.9.10">
    <property type="entry name" value="D-Amino Acid Oxidase, subunit A, domain 2"/>
    <property type="match status" value="1"/>
</dbReference>
<proteinExistence type="predicted"/>
<keyword evidence="2" id="KW-0472">Membrane</keyword>
<feature type="domain" description="FAD dependent oxidoreductase" evidence="3">
    <location>
        <begin position="8"/>
        <end position="343"/>
    </location>
</feature>
<dbReference type="GO" id="GO:0005737">
    <property type="term" value="C:cytoplasm"/>
    <property type="evidence" value="ECO:0007669"/>
    <property type="project" value="TreeGrafter"/>
</dbReference>
<keyword evidence="2" id="KW-0812">Transmembrane</keyword>
<dbReference type="EMBL" id="FNUY01000001">
    <property type="protein sequence ID" value="SEF57974.1"/>
    <property type="molecule type" value="Genomic_DNA"/>
</dbReference>
<sequence length="370" mass="39963">MPNQQKRRVAIVGAGIIGASIAYHLVQRDIDVCVVERGPGPASGTTGNAFGWVNTLFVDPSDQEVLALRRAATAEYERLAEQLPSAFQYMRRGSLLWKSEPDETESLVEVLRKEGLDVELIARAEFVRREPLIRNVPVCALASPKDMALQPPALASALMAAAVERGAKFFANSRVTSLHTSNGAVTGLIIGGETVEFDLVVLAAGAWTEELLRPLGLSLGLLVSPALLLRYSSDRQLLSHIIKSPELEIRQLPDNMMLVAKSLKDPLPDTSAIDGMGLEMLMRIRELVSGSERIEFEDGVIGHRPVFSDNLPRTGYADGCKGLYFAVGHPGVILAPLLGRLAASEIVDGIPPSGFEHADGSHLRRSYAAT</sequence>
<evidence type="ECO:0000256" key="2">
    <source>
        <dbReference type="SAM" id="Phobius"/>
    </source>
</evidence>
<evidence type="ECO:0000256" key="1">
    <source>
        <dbReference type="ARBA" id="ARBA00023002"/>
    </source>
</evidence>
<evidence type="ECO:0000313" key="5">
    <source>
        <dbReference type="Proteomes" id="UP000236743"/>
    </source>
</evidence>
<organism evidence="4 5">
    <name type="scientific">Bosea lathyri</name>
    <dbReference type="NCBI Taxonomy" id="1036778"/>
    <lineage>
        <taxon>Bacteria</taxon>
        <taxon>Pseudomonadati</taxon>
        <taxon>Pseudomonadota</taxon>
        <taxon>Alphaproteobacteria</taxon>
        <taxon>Hyphomicrobiales</taxon>
        <taxon>Boseaceae</taxon>
        <taxon>Bosea</taxon>
    </lineage>
</organism>
<dbReference type="GO" id="GO:0016491">
    <property type="term" value="F:oxidoreductase activity"/>
    <property type="evidence" value="ECO:0007669"/>
    <property type="project" value="UniProtKB-KW"/>
</dbReference>
<reference evidence="4 5" key="1">
    <citation type="submission" date="2016-10" db="EMBL/GenBank/DDBJ databases">
        <authorList>
            <person name="de Groot N.N."/>
        </authorList>
    </citation>
    <scope>NUCLEOTIDE SEQUENCE [LARGE SCALE GENOMIC DNA]</scope>
    <source>
        <strain evidence="4 5">DSM 26656</strain>
    </source>
</reference>
<gene>
    <name evidence="4" type="ORF">SAMN04488115_101532</name>
</gene>
<keyword evidence="5" id="KW-1185">Reference proteome</keyword>
<dbReference type="Gene3D" id="3.50.50.60">
    <property type="entry name" value="FAD/NAD(P)-binding domain"/>
    <property type="match status" value="1"/>
</dbReference>
<dbReference type="AlphaFoldDB" id="A0A1H5T5D6"/>
<name>A0A1H5T5D6_9HYPH</name>
<evidence type="ECO:0000313" key="4">
    <source>
        <dbReference type="EMBL" id="SEF57974.1"/>
    </source>
</evidence>
<dbReference type="Pfam" id="PF01266">
    <property type="entry name" value="DAO"/>
    <property type="match status" value="1"/>
</dbReference>
<keyword evidence="2" id="KW-1133">Transmembrane helix</keyword>
<dbReference type="RefSeq" id="WP_103870894.1">
    <property type="nucleotide sequence ID" value="NZ_FNUY01000001.1"/>
</dbReference>
<dbReference type="Proteomes" id="UP000236743">
    <property type="component" value="Unassembled WGS sequence"/>
</dbReference>
<dbReference type="InterPro" id="IPR036188">
    <property type="entry name" value="FAD/NAD-bd_sf"/>
</dbReference>
<accession>A0A1H5T5D6</accession>
<dbReference type="OrthoDB" id="8993739at2"/>
<dbReference type="SUPFAM" id="SSF51905">
    <property type="entry name" value="FAD/NAD(P)-binding domain"/>
    <property type="match status" value="1"/>
</dbReference>
<dbReference type="InterPro" id="IPR006076">
    <property type="entry name" value="FAD-dep_OxRdtase"/>
</dbReference>
<protein>
    <submittedName>
        <fullName evidence="4">Glycine/D-amino acid oxidase</fullName>
    </submittedName>
</protein>